<reference evidence="3" key="1">
    <citation type="submission" date="2017-02" db="UniProtKB">
        <authorList>
            <consortium name="WormBaseParasite"/>
        </authorList>
    </citation>
    <scope>IDENTIFICATION</scope>
</reference>
<evidence type="ECO:0000313" key="3">
    <source>
        <dbReference type="WBParaSite" id="EVEC_0000675001-mRNA-1"/>
    </source>
</evidence>
<reference evidence="1 2" key="2">
    <citation type="submission" date="2018-10" db="EMBL/GenBank/DDBJ databases">
        <authorList>
            <consortium name="Pathogen Informatics"/>
        </authorList>
    </citation>
    <scope>NUCLEOTIDE SEQUENCE [LARGE SCALE GENOMIC DNA]</scope>
</reference>
<accession>A0A0N4V8N7</accession>
<dbReference type="WBParaSite" id="EVEC_0000675001-mRNA-1">
    <property type="protein sequence ID" value="EVEC_0000675001-mRNA-1"/>
    <property type="gene ID" value="EVEC_0000675001"/>
</dbReference>
<evidence type="ECO:0000313" key="2">
    <source>
        <dbReference type="Proteomes" id="UP000274131"/>
    </source>
</evidence>
<gene>
    <name evidence="1" type="ORF">EVEC_LOCUS6298</name>
</gene>
<dbReference type="EMBL" id="UXUI01008459">
    <property type="protein sequence ID" value="VDD91547.1"/>
    <property type="molecule type" value="Genomic_DNA"/>
</dbReference>
<dbReference type="Proteomes" id="UP000274131">
    <property type="component" value="Unassembled WGS sequence"/>
</dbReference>
<evidence type="ECO:0000313" key="1">
    <source>
        <dbReference type="EMBL" id="VDD91547.1"/>
    </source>
</evidence>
<keyword evidence="2" id="KW-1185">Reference proteome</keyword>
<name>A0A0N4V8N7_ENTVE</name>
<proteinExistence type="predicted"/>
<sequence>MLFRVTKSVEPELLATTSDYSIFDLAEDAGFLLLNPSDLVFESTNCSTNYYDYIISVAKPNDDNYQLYLAKLNEQTNVEWYESVTVSRKVILNSELLDYDLTLIIIAALVWKSKIARSKVRNIIFKKFFSYFIYLSLRKKFILCISSGRKKV</sequence>
<organism evidence="3">
    <name type="scientific">Enterobius vermicularis</name>
    <name type="common">Human pinworm</name>
    <dbReference type="NCBI Taxonomy" id="51028"/>
    <lineage>
        <taxon>Eukaryota</taxon>
        <taxon>Metazoa</taxon>
        <taxon>Ecdysozoa</taxon>
        <taxon>Nematoda</taxon>
        <taxon>Chromadorea</taxon>
        <taxon>Rhabditida</taxon>
        <taxon>Spirurina</taxon>
        <taxon>Oxyuridomorpha</taxon>
        <taxon>Oxyuroidea</taxon>
        <taxon>Oxyuridae</taxon>
        <taxon>Enterobius</taxon>
    </lineage>
</organism>
<dbReference type="AlphaFoldDB" id="A0A0N4V8N7"/>
<protein>
    <submittedName>
        <fullName evidence="1 3">Uncharacterized protein</fullName>
    </submittedName>
</protein>
<dbReference type="OrthoDB" id="5781391at2759"/>